<keyword evidence="4" id="KW-1185">Reference proteome</keyword>
<name>G7IR11_MEDTR</name>
<dbReference type="EMBL" id="CM001218">
    <property type="protein sequence ID" value="AES66532.1"/>
    <property type="molecule type" value="Genomic_DNA"/>
</dbReference>
<evidence type="ECO:0000313" key="4">
    <source>
        <dbReference type="Proteomes" id="UP000002051"/>
    </source>
</evidence>
<evidence type="ECO:0000313" key="3">
    <source>
        <dbReference type="EnsemblPlants" id="AES66532"/>
    </source>
</evidence>
<dbReference type="AlphaFoldDB" id="G7IR11"/>
<reference evidence="3" key="3">
    <citation type="submission" date="2015-04" db="UniProtKB">
        <authorList>
            <consortium name="EnsemblPlants"/>
        </authorList>
    </citation>
    <scope>IDENTIFICATION</scope>
    <source>
        <strain evidence="3">cv. Jemalong A17</strain>
    </source>
</reference>
<dbReference type="ExpressionAtlas" id="G7IR11">
    <property type="expression patterns" value="differential"/>
</dbReference>
<reference evidence="1 4" key="1">
    <citation type="journal article" date="2011" name="Nature">
        <title>The Medicago genome provides insight into the evolution of rhizobial symbioses.</title>
        <authorList>
            <person name="Young N.D."/>
            <person name="Debelle F."/>
            <person name="Oldroyd G.E."/>
            <person name="Geurts R."/>
            <person name="Cannon S.B."/>
            <person name="Udvardi M.K."/>
            <person name="Benedito V.A."/>
            <person name="Mayer K.F."/>
            <person name="Gouzy J."/>
            <person name="Schoof H."/>
            <person name="Van de Peer Y."/>
            <person name="Proost S."/>
            <person name="Cook D.R."/>
            <person name="Meyers B.C."/>
            <person name="Spannagl M."/>
            <person name="Cheung F."/>
            <person name="De Mita S."/>
            <person name="Krishnakumar V."/>
            <person name="Gundlach H."/>
            <person name="Zhou S."/>
            <person name="Mudge J."/>
            <person name="Bharti A.K."/>
            <person name="Murray J.D."/>
            <person name="Naoumkina M.A."/>
            <person name="Rosen B."/>
            <person name="Silverstein K.A."/>
            <person name="Tang H."/>
            <person name="Rombauts S."/>
            <person name="Zhao P.X."/>
            <person name="Zhou P."/>
            <person name="Barbe V."/>
            <person name="Bardou P."/>
            <person name="Bechner M."/>
            <person name="Bellec A."/>
            <person name="Berger A."/>
            <person name="Berges H."/>
            <person name="Bidwell S."/>
            <person name="Bisseling T."/>
            <person name="Choisne N."/>
            <person name="Couloux A."/>
            <person name="Denny R."/>
            <person name="Deshpande S."/>
            <person name="Dai X."/>
            <person name="Doyle J.J."/>
            <person name="Dudez A.M."/>
            <person name="Farmer A.D."/>
            <person name="Fouteau S."/>
            <person name="Franken C."/>
            <person name="Gibelin C."/>
            <person name="Gish J."/>
            <person name="Goldstein S."/>
            <person name="Gonzalez A.J."/>
            <person name="Green P.J."/>
            <person name="Hallab A."/>
            <person name="Hartog M."/>
            <person name="Hua A."/>
            <person name="Humphray S.J."/>
            <person name="Jeong D.H."/>
            <person name="Jing Y."/>
            <person name="Jocker A."/>
            <person name="Kenton S.M."/>
            <person name="Kim D.J."/>
            <person name="Klee K."/>
            <person name="Lai H."/>
            <person name="Lang C."/>
            <person name="Lin S."/>
            <person name="Macmil S.L."/>
            <person name="Magdelenat G."/>
            <person name="Matthews L."/>
            <person name="McCorrison J."/>
            <person name="Monaghan E.L."/>
            <person name="Mun J.H."/>
            <person name="Najar F.Z."/>
            <person name="Nicholson C."/>
            <person name="Noirot C."/>
            <person name="O'Bleness M."/>
            <person name="Paule C.R."/>
            <person name="Poulain J."/>
            <person name="Prion F."/>
            <person name="Qin B."/>
            <person name="Qu C."/>
            <person name="Retzel E.F."/>
            <person name="Riddle C."/>
            <person name="Sallet E."/>
            <person name="Samain S."/>
            <person name="Samson N."/>
            <person name="Sanders I."/>
            <person name="Saurat O."/>
            <person name="Scarpelli C."/>
            <person name="Schiex T."/>
            <person name="Segurens B."/>
            <person name="Severin A.J."/>
            <person name="Sherrier D.J."/>
            <person name="Shi R."/>
            <person name="Sims S."/>
            <person name="Singer S.R."/>
            <person name="Sinharoy S."/>
            <person name="Sterck L."/>
            <person name="Viollet A."/>
            <person name="Wang B.B."/>
            <person name="Wang K."/>
            <person name="Wang M."/>
            <person name="Wang X."/>
            <person name="Warfsmann J."/>
            <person name="Weissenbach J."/>
            <person name="White D.D."/>
            <person name="White J.D."/>
            <person name="Wiley G.B."/>
            <person name="Wincker P."/>
            <person name="Xing Y."/>
            <person name="Yang L."/>
            <person name="Yao Z."/>
            <person name="Ying F."/>
            <person name="Zhai J."/>
            <person name="Zhou L."/>
            <person name="Zuber A."/>
            <person name="Denarie J."/>
            <person name="Dixon R.A."/>
            <person name="May G.D."/>
            <person name="Schwartz D.C."/>
            <person name="Rogers J."/>
            <person name="Quetier F."/>
            <person name="Town C.D."/>
            <person name="Roe B.A."/>
        </authorList>
    </citation>
    <scope>NUCLEOTIDE SEQUENCE [LARGE SCALE GENOMIC DNA]</scope>
    <source>
        <strain evidence="1">A17</strain>
        <strain evidence="3 4">cv. Jemalong A17</strain>
    </source>
</reference>
<gene>
    <name evidence="3" type="primary">11406206</name>
    <name evidence="1" type="ordered locus">MTR_2g075470</name>
    <name evidence="2" type="ORF">MtrunA17_Chr2g0315231</name>
</gene>
<dbReference type="OrthoDB" id="974159at2759"/>
<dbReference type="GO" id="GO:0003729">
    <property type="term" value="F:mRNA binding"/>
    <property type="evidence" value="ECO:0000318"/>
    <property type="project" value="GO_Central"/>
</dbReference>
<organism evidence="1 4">
    <name type="scientific">Medicago truncatula</name>
    <name type="common">Barrel medic</name>
    <name type="synonym">Medicago tribuloides</name>
    <dbReference type="NCBI Taxonomy" id="3880"/>
    <lineage>
        <taxon>Eukaryota</taxon>
        <taxon>Viridiplantae</taxon>
        <taxon>Streptophyta</taxon>
        <taxon>Embryophyta</taxon>
        <taxon>Tracheophyta</taxon>
        <taxon>Spermatophyta</taxon>
        <taxon>Magnoliopsida</taxon>
        <taxon>eudicotyledons</taxon>
        <taxon>Gunneridae</taxon>
        <taxon>Pentapetalae</taxon>
        <taxon>rosids</taxon>
        <taxon>fabids</taxon>
        <taxon>Fabales</taxon>
        <taxon>Fabaceae</taxon>
        <taxon>Papilionoideae</taxon>
        <taxon>50 kb inversion clade</taxon>
        <taxon>NPAAA clade</taxon>
        <taxon>Hologalegina</taxon>
        <taxon>IRL clade</taxon>
        <taxon>Trifolieae</taxon>
        <taxon>Medicago</taxon>
    </lineage>
</organism>
<dbReference type="OMA" id="GYVKFAA"/>
<evidence type="ECO:0000313" key="1">
    <source>
        <dbReference type="EMBL" id="AES66532.1"/>
    </source>
</evidence>
<sequence>MAASLKNLLTRHRFNSKTLNSPIFNFTLRPISSSPQQTKKPLSTLFSELMSGKTTTIDEEEEESGVGDVELKKKLNQLTEQVKNSKQKKSKGVIPKKVEIEKRSLYSAFTNQPLPDGVISEKKVVEKKQKMRERFVVEELSVETVMFLYHLYQNGYFEDAKFGYVYGRFNIGWFETPYALGYVKFAAKKFANDNLEIAKWLSGSALKQMLVFGCPSISRNDVFPAKRLRKFFEVPENTVCSKCMLRESCKFVNQNVWKCDTNKLDLEIAVKVVISYALHLVHPQLVVSDEVKKSVDHLLNEFVKLSQIT</sequence>
<dbReference type="EnsemblPlants" id="AES66532">
    <property type="protein sequence ID" value="AES66532"/>
    <property type="gene ID" value="MTR_2g075470"/>
</dbReference>
<dbReference type="Proteomes" id="UP000002051">
    <property type="component" value="Chromosome 2"/>
</dbReference>
<protein>
    <submittedName>
        <fullName evidence="1">Plant/T3F20-21 protein, putative</fullName>
    </submittedName>
</protein>
<dbReference type="STRING" id="3880.G7IR11"/>
<dbReference type="HOGENOM" id="CLU_066095_0_0_1"/>
<dbReference type="Proteomes" id="UP000265566">
    <property type="component" value="Chromosome 2"/>
</dbReference>
<reference evidence="1 4" key="2">
    <citation type="journal article" date="2014" name="BMC Genomics">
        <title>An improved genome release (version Mt4.0) for the model legume Medicago truncatula.</title>
        <authorList>
            <person name="Tang H."/>
            <person name="Krishnakumar V."/>
            <person name="Bidwell S."/>
            <person name="Rosen B."/>
            <person name="Chan A."/>
            <person name="Zhou S."/>
            <person name="Gentzbittel L."/>
            <person name="Childs K.L."/>
            <person name="Yandell M."/>
            <person name="Gundlach H."/>
            <person name="Mayer K.F."/>
            <person name="Schwartz D.C."/>
            <person name="Town C.D."/>
        </authorList>
    </citation>
    <scope>GENOME REANNOTATION</scope>
    <source>
        <strain evidence="3 4">cv. Jemalong A17</strain>
    </source>
</reference>
<accession>G7IR11</accession>
<dbReference type="GO" id="GO:0005737">
    <property type="term" value="C:cytoplasm"/>
    <property type="evidence" value="ECO:0000318"/>
    <property type="project" value="GO_Central"/>
</dbReference>
<dbReference type="KEGG" id="mtr:11406206"/>
<dbReference type="Gramene" id="rna11023">
    <property type="protein sequence ID" value="RHN74890.1"/>
    <property type="gene ID" value="gene11023"/>
</dbReference>
<dbReference type="PaxDb" id="3880-AES66532"/>
<proteinExistence type="predicted"/>
<reference evidence="2" key="4">
    <citation type="journal article" date="2018" name="Nat. Plants">
        <title>Whole-genome landscape of Medicago truncatula symbiotic genes.</title>
        <authorList>
            <person name="Pecrix Y."/>
            <person name="Gamas P."/>
            <person name="Carrere S."/>
        </authorList>
    </citation>
    <scope>NUCLEOTIDE SEQUENCE</scope>
    <source>
        <tissue evidence="2">Leaves</tissue>
    </source>
</reference>
<dbReference type="eggNOG" id="ENOG502QTEE">
    <property type="taxonomic scope" value="Eukaryota"/>
</dbReference>
<dbReference type="EMBL" id="PSQE01000002">
    <property type="protein sequence ID" value="RHN74890.1"/>
    <property type="molecule type" value="Genomic_DNA"/>
</dbReference>
<evidence type="ECO:0000313" key="2">
    <source>
        <dbReference type="EMBL" id="RHN74890.1"/>
    </source>
</evidence>